<reference evidence="1" key="1">
    <citation type="submission" date="2009-07" db="EMBL/GenBank/DDBJ databases">
        <authorList>
            <person name="Weinstock G."/>
            <person name="Sodergren E."/>
            <person name="Clifton S."/>
            <person name="Fulton L."/>
            <person name="Fulton B."/>
            <person name="Courtney L."/>
            <person name="Fronick C."/>
            <person name="Harrison M."/>
            <person name="Strong C."/>
            <person name="Farmer C."/>
            <person name="Delahaunty K."/>
            <person name="Markovic C."/>
            <person name="Hall O."/>
            <person name="Minx P."/>
            <person name="Tomlinson C."/>
            <person name="Mitreva M."/>
            <person name="Nelson J."/>
            <person name="Hou S."/>
            <person name="Wollam A."/>
            <person name="Pepin K.H."/>
            <person name="Johnson M."/>
            <person name="Bhonagiri V."/>
            <person name="Nash W.E."/>
            <person name="Warren W."/>
            <person name="Chinwalla A."/>
            <person name="Mardis E.R."/>
            <person name="Wilson R.K."/>
        </authorList>
    </citation>
    <scope>NUCLEOTIDE SEQUENCE [LARGE SCALE GENOMIC DNA]</scope>
    <source>
        <strain evidence="1">DSM 14469</strain>
    </source>
</reference>
<dbReference type="InterPro" id="IPR011733">
    <property type="entry name" value="CHP02185_IM"/>
</dbReference>
<gene>
    <name evidence="1" type="ORF">BRYFOR_05525</name>
</gene>
<evidence type="ECO:0000313" key="2">
    <source>
        <dbReference type="Proteomes" id="UP000005561"/>
    </source>
</evidence>
<name>C6LA83_9FIRM</name>
<dbReference type="AlphaFoldDB" id="C6LA83"/>
<dbReference type="NCBIfam" id="TIGR02185">
    <property type="entry name" value="Trep_Strep"/>
    <property type="match status" value="1"/>
</dbReference>
<evidence type="ECO:0000313" key="1">
    <source>
        <dbReference type="EMBL" id="EET62490.1"/>
    </source>
</evidence>
<comment type="caution">
    <text evidence="1">The sequence shown here is derived from an EMBL/GenBank/DDBJ whole genome shotgun (WGS) entry which is preliminary data.</text>
</comment>
<sequence>MSNYANAKAGLSVRDLVTTGIFTALMFVAIMIGGVFFATNPVLTFFMPAGSALLAGPVYLLLIAKVQKRWSLTIMGVIIGIIWFVTGMHWAFALGYLIMAVVADFVAGTKQYRSKKINSLSYVLFSLGGTGSYLVFFIDPQGWAQTMLGNGTEQSYIDTMQATANAGIFIAMFAALLVTASISAFVGCKMLKKQFERAGITEART</sequence>
<dbReference type="Pfam" id="PF09605">
    <property type="entry name" value="Trep_Strep"/>
    <property type="match status" value="1"/>
</dbReference>
<keyword evidence="2" id="KW-1185">Reference proteome</keyword>
<dbReference type="STRING" id="168384.SAMN05660368_02212"/>
<dbReference type="eggNOG" id="ENOG50321KG">
    <property type="taxonomic scope" value="Bacteria"/>
</dbReference>
<evidence type="ECO:0008006" key="3">
    <source>
        <dbReference type="Google" id="ProtNLM"/>
    </source>
</evidence>
<protein>
    <recommendedName>
        <fullName evidence="3">TIGR02185 family protein</fullName>
    </recommendedName>
</protein>
<organism evidence="1 2">
    <name type="scientific">Marvinbryantia formatexigens DSM 14469</name>
    <dbReference type="NCBI Taxonomy" id="478749"/>
    <lineage>
        <taxon>Bacteria</taxon>
        <taxon>Bacillati</taxon>
        <taxon>Bacillota</taxon>
        <taxon>Clostridia</taxon>
        <taxon>Lachnospirales</taxon>
        <taxon>Lachnospiraceae</taxon>
        <taxon>Marvinbryantia</taxon>
    </lineage>
</organism>
<dbReference type="OrthoDB" id="9781459at2"/>
<proteinExistence type="predicted"/>
<dbReference type="EMBL" id="ACCL02000002">
    <property type="protein sequence ID" value="EET62490.1"/>
    <property type="molecule type" value="Genomic_DNA"/>
</dbReference>
<dbReference type="RefSeq" id="WP_006860325.1">
    <property type="nucleotide sequence ID" value="NZ_ACCL02000002.1"/>
</dbReference>
<dbReference type="Proteomes" id="UP000005561">
    <property type="component" value="Unassembled WGS sequence"/>
</dbReference>
<accession>C6LA83</accession>